<keyword evidence="7" id="KW-1185">Reference proteome</keyword>
<dbReference type="RefSeq" id="WP_345936586.1">
    <property type="nucleotide sequence ID" value="NZ_JBBKTW010000001.1"/>
</dbReference>
<evidence type="ECO:0000256" key="3">
    <source>
        <dbReference type="ARBA" id="ARBA00023163"/>
    </source>
</evidence>
<evidence type="ECO:0000256" key="1">
    <source>
        <dbReference type="ARBA" id="ARBA00023015"/>
    </source>
</evidence>
<dbReference type="SUPFAM" id="SSF46689">
    <property type="entry name" value="Homeodomain-like"/>
    <property type="match status" value="1"/>
</dbReference>
<dbReference type="InterPro" id="IPR001647">
    <property type="entry name" value="HTH_TetR"/>
</dbReference>
<dbReference type="Proteomes" id="UP001413721">
    <property type="component" value="Unassembled WGS sequence"/>
</dbReference>
<dbReference type="PANTHER" id="PTHR47506">
    <property type="entry name" value="TRANSCRIPTIONAL REGULATORY PROTEIN"/>
    <property type="match status" value="1"/>
</dbReference>
<sequence>MRYTDRQKQEARTRLLAAAGRAFRRQGYGGIGVDGLAKEAGVTSGAFYGHFPSKDGAFAEVAVAGLAQLDDSIAALQAAHPADWPERFIDVYLGDRLACALDESCALQSLTPDVMRAGPETRAGFEAALGTVIARIACGLTWLAPDLRTDRAVALLALLSGGVTMARSMAGDTRRQAIAAGVGAAAIALLERPDRPAAPVSPPGI</sequence>
<evidence type="ECO:0000313" key="7">
    <source>
        <dbReference type="Proteomes" id="UP001413721"/>
    </source>
</evidence>
<gene>
    <name evidence="6" type="ORF">WG926_00785</name>
</gene>
<dbReference type="InterPro" id="IPR009057">
    <property type="entry name" value="Homeodomain-like_sf"/>
</dbReference>
<evidence type="ECO:0000256" key="4">
    <source>
        <dbReference type="PROSITE-ProRule" id="PRU00335"/>
    </source>
</evidence>
<dbReference type="Pfam" id="PF00440">
    <property type="entry name" value="TetR_N"/>
    <property type="match status" value="1"/>
</dbReference>
<feature type="DNA-binding region" description="H-T-H motif" evidence="4">
    <location>
        <begin position="32"/>
        <end position="51"/>
    </location>
</feature>
<protein>
    <submittedName>
        <fullName evidence="6">TetR/AcrR family transcriptional regulator</fullName>
    </submittedName>
</protein>
<name>A0ABU9YDF7_9PROT</name>
<dbReference type="InterPro" id="IPR036271">
    <property type="entry name" value="Tet_transcr_reg_TetR-rel_C_sf"/>
</dbReference>
<dbReference type="PRINTS" id="PR00455">
    <property type="entry name" value="HTHTETR"/>
</dbReference>
<feature type="domain" description="HTH tetR-type" evidence="5">
    <location>
        <begin position="9"/>
        <end position="69"/>
    </location>
</feature>
<dbReference type="EMBL" id="JBBKTW010000001">
    <property type="protein sequence ID" value="MEN2986819.1"/>
    <property type="molecule type" value="Genomic_DNA"/>
</dbReference>
<accession>A0ABU9YDF7</accession>
<comment type="caution">
    <text evidence="6">The sequence shown here is derived from an EMBL/GenBank/DDBJ whole genome shotgun (WGS) entry which is preliminary data.</text>
</comment>
<keyword evidence="2 4" id="KW-0238">DNA-binding</keyword>
<keyword evidence="1" id="KW-0805">Transcription regulation</keyword>
<keyword evidence="3" id="KW-0804">Transcription</keyword>
<organism evidence="6 7">
    <name type="scientific">Tistrella arctica</name>
    <dbReference type="NCBI Taxonomy" id="3133430"/>
    <lineage>
        <taxon>Bacteria</taxon>
        <taxon>Pseudomonadati</taxon>
        <taxon>Pseudomonadota</taxon>
        <taxon>Alphaproteobacteria</taxon>
        <taxon>Geminicoccales</taxon>
        <taxon>Geminicoccaceae</taxon>
        <taxon>Tistrella</taxon>
    </lineage>
</organism>
<dbReference type="PANTHER" id="PTHR47506:SF7">
    <property type="entry name" value="TRANSCRIPTIONAL REGULATORY PROTEIN"/>
    <property type="match status" value="1"/>
</dbReference>
<proteinExistence type="predicted"/>
<evidence type="ECO:0000259" key="5">
    <source>
        <dbReference type="PROSITE" id="PS50977"/>
    </source>
</evidence>
<reference evidence="6 7" key="1">
    <citation type="submission" date="2024-03" db="EMBL/GenBank/DDBJ databases">
        <title>High-quality draft genome sequencing of Tistrella sp. BH-R2-4.</title>
        <authorList>
            <person name="Dong C."/>
        </authorList>
    </citation>
    <scope>NUCLEOTIDE SEQUENCE [LARGE SCALE GENOMIC DNA]</scope>
    <source>
        <strain evidence="6 7">BH-R2-4</strain>
    </source>
</reference>
<evidence type="ECO:0000313" key="6">
    <source>
        <dbReference type="EMBL" id="MEN2986819.1"/>
    </source>
</evidence>
<dbReference type="PROSITE" id="PS50977">
    <property type="entry name" value="HTH_TETR_2"/>
    <property type="match status" value="1"/>
</dbReference>
<dbReference type="SUPFAM" id="SSF48498">
    <property type="entry name" value="Tetracyclin repressor-like, C-terminal domain"/>
    <property type="match status" value="1"/>
</dbReference>
<dbReference type="Gene3D" id="1.10.10.60">
    <property type="entry name" value="Homeodomain-like"/>
    <property type="match status" value="1"/>
</dbReference>
<dbReference type="Gene3D" id="1.10.357.10">
    <property type="entry name" value="Tetracycline Repressor, domain 2"/>
    <property type="match status" value="1"/>
</dbReference>
<evidence type="ECO:0000256" key="2">
    <source>
        <dbReference type="ARBA" id="ARBA00023125"/>
    </source>
</evidence>